<gene>
    <name evidence="2" type="ORF">CVT26_009714</name>
</gene>
<evidence type="ECO:0000256" key="1">
    <source>
        <dbReference type="SAM" id="MobiDB-lite"/>
    </source>
</evidence>
<dbReference type="AlphaFoldDB" id="A0A409WCP7"/>
<dbReference type="STRING" id="231916.A0A409WCP7"/>
<keyword evidence="3" id="KW-1185">Reference proteome</keyword>
<name>A0A409WCP7_9AGAR</name>
<dbReference type="Proteomes" id="UP000284706">
    <property type="component" value="Unassembled WGS sequence"/>
</dbReference>
<sequence>MLNILLASKFDPPFLFGRLVKIEVDVVHQYQDYYEVPVAADVSPADVARAHALQPAFENFLLTCPMSPSFSSSSLPSAVQVQWGDDTVYFAEVLPGQLVPGGSGLGTFTVDSVDSFSDEDEDEHSEGGEKRKEVQQSDSVGSGSLLRFTSEHPHFSEWLHVPIHPARNDSTTLSKFRLAQLPAIFEQPFNLSSVVHPGDGLPGRLNQSGIAMGAQFFSNGAALSMKSTPLDMGPDFNGFATVEHVLIRLNTTFAPNGTFRVKVPLLSGASGSGSNTARVYNSSVAQPRTVRIIGEGASVPGFVGENMKGSGMDDPLVKRSLKSSGTVDAVYLAAHQNSVNHILKDNGRDASYVPSPALVSFTNGNSPLGYTHLSATSYATARALADTSNVLPYFTGSGMGVARQYPDRHVANTSIYNLQTASTIVFILCVGLISTLFVPRLPLGVPRRGFDLYSRFSAFYAEELVAERREGFGRNMKLGEIVERTKDLRFYYPVDNYQGDYKIGGF</sequence>
<organism evidence="2 3">
    <name type="scientific">Gymnopilus dilepis</name>
    <dbReference type="NCBI Taxonomy" id="231916"/>
    <lineage>
        <taxon>Eukaryota</taxon>
        <taxon>Fungi</taxon>
        <taxon>Dikarya</taxon>
        <taxon>Basidiomycota</taxon>
        <taxon>Agaricomycotina</taxon>
        <taxon>Agaricomycetes</taxon>
        <taxon>Agaricomycetidae</taxon>
        <taxon>Agaricales</taxon>
        <taxon>Agaricineae</taxon>
        <taxon>Hymenogastraceae</taxon>
        <taxon>Gymnopilus</taxon>
    </lineage>
</organism>
<feature type="region of interest" description="Disordered" evidence="1">
    <location>
        <begin position="110"/>
        <end position="140"/>
    </location>
</feature>
<dbReference type="OrthoDB" id="8191639at2759"/>
<dbReference type="InParanoid" id="A0A409WCP7"/>
<comment type="caution">
    <text evidence="2">The sequence shown here is derived from an EMBL/GenBank/DDBJ whole genome shotgun (WGS) entry which is preliminary data.</text>
</comment>
<feature type="compositionally biased region" description="Basic and acidic residues" evidence="1">
    <location>
        <begin position="125"/>
        <end position="135"/>
    </location>
</feature>
<reference evidence="2 3" key="1">
    <citation type="journal article" date="2018" name="Evol. Lett.">
        <title>Horizontal gene cluster transfer increased hallucinogenic mushroom diversity.</title>
        <authorList>
            <person name="Reynolds H.T."/>
            <person name="Vijayakumar V."/>
            <person name="Gluck-Thaler E."/>
            <person name="Korotkin H.B."/>
            <person name="Matheny P.B."/>
            <person name="Slot J.C."/>
        </authorList>
    </citation>
    <scope>NUCLEOTIDE SEQUENCE [LARGE SCALE GENOMIC DNA]</scope>
    <source>
        <strain evidence="2 3">SRW20</strain>
    </source>
</reference>
<accession>A0A409WCP7</accession>
<evidence type="ECO:0000313" key="2">
    <source>
        <dbReference type="EMBL" id="PPQ76278.1"/>
    </source>
</evidence>
<protein>
    <submittedName>
        <fullName evidence="2">Uncharacterized protein</fullName>
    </submittedName>
</protein>
<evidence type="ECO:0000313" key="3">
    <source>
        <dbReference type="Proteomes" id="UP000284706"/>
    </source>
</evidence>
<dbReference type="EMBL" id="NHYE01005178">
    <property type="protein sequence ID" value="PPQ76278.1"/>
    <property type="molecule type" value="Genomic_DNA"/>
</dbReference>
<proteinExistence type="predicted"/>